<evidence type="ECO:0000313" key="6">
    <source>
        <dbReference type="EMBL" id="GIN56217.1"/>
    </source>
</evidence>
<keyword evidence="7" id="KW-1185">Reference proteome</keyword>
<dbReference type="SUPFAM" id="SSF47413">
    <property type="entry name" value="lambda repressor-like DNA-binding domains"/>
    <property type="match status" value="1"/>
</dbReference>
<protein>
    <submittedName>
        <fullName evidence="6">LacI family transcriptional regulator</fullName>
    </submittedName>
</protein>
<reference evidence="6 7" key="1">
    <citation type="submission" date="2021-03" db="EMBL/GenBank/DDBJ databases">
        <title>Antimicrobial resistance genes in bacteria isolated from Japanese honey, and their potential for conferring macrolide and lincosamide resistance in the American foulbrood pathogen Paenibacillus larvae.</title>
        <authorList>
            <person name="Okamoto M."/>
            <person name="Kumagai M."/>
            <person name="Kanamori H."/>
            <person name="Takamatsu D."/>
        </authorList>
    </citation>
    <scope>NUCLEOTIDE SEQUENCE [LARGE SCALE GENOMIC DNA]</scope>
    <source>
        <strain evidence="6 7">J8TS2</strain>
    </source>
</reference>
<dbReference type="InterPro" id="IPR000843">
    <property type="entry name" value="HTH_LacI"/>
</dbReference>
<evidence type="ECO:0000259" key="5">
    <source>
        <dbReference type="PROSITE" id="PS50943"/>
    </source>
</evidence>
<evidence type="ECO:0000256" key="3">
    <source>
        <dbReference type="ARBA" id="ARBA00023163"/>
    </source>
</evidence>
<dbReference type="PROSITE" id="PS50943">
    <property type="entry name" value="HTH_CROC1"/>
    <property type="match status" value="1"/>
</dbReference>
<dbReference type="Proteomes" id="UP000679950">
    <property type="component" value="Unassembled WGS sequence"/>
</dbReference>
<feature type="domain" description="HTH cro/C1-type" evidence="5">
    <location>
        <begin position="7"/>
        <end position="49"/>
    </location>
</feature>
<dbReference type="Pfam" id="PF13377">
    <property type="entry name" value="Peripla_BP_3"/>
    <property type="match status" value="1"/>
</dbReference>
<comment type="caution">
    <text evidence="6">The sequence shown here is derived from an EMBL/GenBank/DDBJ whole genome shotgun (WGS) entry which is preliminary data.</text>
</comment>
<dbReference type="InterPro" id="IPR046335">
    <property type="entry name" value="LacI/GalR-like_sensor"/>
</dbReference>
<dbReference type="InterPro" id="IPR001387">
    <property type="entry name" value="Cro/C1-type_HTH"/>
</dbReference>
<dbReference type="InterPro" id="IPR028082">
    <property type="entry name" value="Peripla_BP_I"/>
</dbReference>
<evidence type="ECO:0000259" key="4">
    <source>
        <dbReference type="PROSITE" id="PS50932"/>
    </source>
</evidence>
<dbReference type="CDD" id="cd01392">
    <property type="entry name" value="HTH_LacI"/>
    <property type="match status" value="1"/>
</dbReference>
<evidence type="ECO:0000256" key="2">
    <source>
        <dbReference type="ARBA" id="ARBA00023125"/>
    </source>
</evidence>
<keyword evidence="3" id="KW-0804">Transcription</keyword>
<dbReference type="InterPro" id="IPR010982">
    <property type="entry name" value="Lambda_DNA-bd_dom_sf"/>
</dbReference>
<dbReference type="PROSITE" id="PS00356">
    <property type="entry name" value="HTH_LACI_1"/>
    <property type="match status" value="1"/>
</dbReference>
<dbReference type="PRINTS" id="PR00036">
    <property type="entry name" value="HTHLACI"/>
</dbReference>
<dbReference type="Pfam" id="PF00356">
    <property type="entry name" value="LacI"/>
    <property type="match status" value="1"/>
</dbReference>
<proteinExistence type="predicted"/>
<keyword evidence="2" id="KW-0238">DNA-binding</keyword>
<gene>
    <name evidence="6" type="ORF">J8TS2_05360</name>
</gene>
<accession>A0ABQ4KE20</accession>
<dbReference type="PANTHER" id="PTHR30146:SF109">
    <property type="entry name" value="HTH-TYPE TRANSCRIPTIONAL REGULATOR GALS"/>
    <property type="match status" value="1"/>
</dbReference>
<feature type="domain" description="HTH lacI-type" evidence="4">
    <location>
        <begin position="5"/>
        <end position="59"/>
    </location>
</feature>
<evidence type="ECO:0000256" key="1">
    <source>
        <dbReference type="ARBA" id="ARBA00023015"/>
    </source>
</evidence>
<dbReference type="Gene3D" id="1.10.260.40">
    <property type="entry name" value="lambda repressor-like DNA-binding domains"/>
    <property type="match status" value="1"/>
</dbReference>
<dbReference type="SMART" id="SM00354">
    <property type="entry name" value="HTH_LACI"/>
    <property type="match status" value="1"/>
</dbReference>
<sequence length="323" mass="36407">MRVLVGLKDIAKAAGVSVSTVSNVINGRKNVGKETKERILQLCEEMGYRPNIIGKSLKTGQTNTIVFIFSNFERSFYLKIINGINDYLAENGFDLIVCTTNSSKNFVRSNFTRGAIVLDKKMTDEFLVSIAKPVYPIVVMDRLIENEYIKSVVTENYSVMSELVQALVDKGFRNFGYIGGYEDSLDHRERYQAFIDTLTHNNISFQRTNYYHGDFSEESGYRAANIFILSNSLPEILVCANDNMAIGALKALQENKYEVPKDISVTGFDDSRDAENFGLTTVTIPRYESGYLAAKELVEMINGTSNNENFKITAKINWRDSVK</sequence>
<dbReference type="RefSeq" id="WP_306345145.1">
    <property type="nucleotide sequence ID" value="NZ_BORB01000003.1"/>
</dbReference>
<keyword evidence="1" id="KW-0805">Transcription regulation</keyword>
<organism evidence="6 7">
    <name type="scientific">Lederbergia ruris</name>
    <dbReference type="NCBI Taxonomy" id="217495"/>
    <lineage>
        <taxon>Bacteria</taxon>
        <taxon>Bacillati</taxon>
        <taxon>Bacillota</taxon>
        <taxon>Bacilli</taxon>
        <taxon>Bacillales</taxon>
        <taxon>Bacillaceae</taxon>
        <taxon>Lederbergia</taxon>
    </lineage>
</organism>
<dbReference type="CDD" id="cd06267">
    <property type="entry name" value="PBP1_LacI_sugar_binding-like"/>
    <property type="match status" value="1"/>
</dbReference>
<dbReference type="PROSITE" id="PS50932">
    <property type="entry name" value="HTH_LACI_2"/>
    <property type="match status" value="1"/>
</dbReference>
<dbReference type="SUPFAM" id="SSF53822">
    <property type="entry name" value="Periplasmic binding protein-like I"/>
    <property type="match status" value="1"/>
</dbReference>
<dbReference type="EMBL" id="BORB01000003">
    <property type="protein sequence ID" value="GIN56217.1"/>
    <property type="molecule type" value="Genomic_DNA"/>
</dbReference>
<name>A0ABQ4KE20_9BACI</name>
<evidence type="ECO:0000313" key="7">
    <source>
        <dbReference type="Proteomes" id="UP000679950"/>
    </source>
</evidence>
<dbReference type="Gene3D" id="3.40.50.2300">
    <property type="match status" value="2"/>
</dbReference>
<dbReference type="PANTHER" id="PTHR30146">
    <property type="entry name" value="LACI-RELATED TRANSCRIPTIONAL REPRESSOR"/>
    <property type="match status" value="1"/>
</dbReference>